<keyword evidence="2" id="KW-1185">Reference proteome</keyword>
<sequence>MTMDLTTFQPTFYQVWSKTILTLTTMMRMYTNLTNVWTKRQRAQRRGRSACALILNYAGKTVVQIGLESSRYHTQSVPLRDEHSRHNNAVVEVKSKSLVRFDVV</sequence>
<evidence type="ECO:0000313" key="2">
    <source>
        <dbReference type="Proteomes" id="UP000198211"/>
    </source>
</evidence>
<comment type="caution">
    <text evidence="1">The sequence shown here is derived from an EMBL/GenBank/DDBJ whole genome shotgun (WGS) entry which is preliminary data.</text>
</comment>
<proteinExistence type="predicted"/>
<protein>
    <submittedName>
        <fullName evidence="1">Uncharacterized protein</fullName>
    </submittedName>
</protein>
<reference evidence="2" key="1">
    <citation type="submission" date="2017-03" db="EMBL/GenBank/DDBJ databases">
        <title>Phytopthora megakarya and P. palmivora, two closely related causual agents of cacao black pod achieved similar genome size and gene model numbers by different mechanisms.</title>
        <authorList>
            <person name="Ali S."/>
            <person name="Shao J."/>
            <person name="Larry D.J."/>
            <person name="Kronmiller B."/>
            <person name="Shen D."/>
            <person name="Strem M.D."/>
            <person name="Melnick R.L."/>
            <person name="Guiltinan M.J."/>
            <person name="Tyler B.M."/>
            <person name="Meinhardt L.W."/>
            <person name="Bailey B.A."/>
        </authorList>
    </citation>
    <scope>NUCLEOTIDE SEQUENCE [LARGE SCALE GENOMIC DNA]</scope>
    <source>
        <strain evidence="2">zdho120</strain>
    </source>
</reference>
<organism evidence="1 2">
    <name type="scientific">Phytophthora megakarya</name>
    <dbReference type="NCBI Taxonomy" id="4795"/>
    <lineage>
        <taxon>Eukaryota</taxon>
        <taxon>Sar</taxon>
        <taxon>Stramenopiles</taxon>
        <taxon>Oomycota</taxon>
        <taxon>Peronosporomycetes</taxon>
        <taxon>Peronosporales</taxon>
        <taxon>Peronosporaceae</taxon>
        <taxon>Phytophthora</taxon>
    </lineage>
</organism>
<dbReference type="Proteomes" id="UP000198211">
    <property type="component" value="Unassembled WGS sequence"/>
</dbReference>
<dbReference type="EMBL" id="NBNE01002383">
    <property type="protein sequence ID" value="OWZ10640.1"/>
    <property type="molecule type" value="Genomic_DNA"/>
</dbReference>
<gene>
    <name evidence="1" type="ORF">PHMEG_00016477</name>
</gene>
<evidence type="ECO:0000313" key="1">
    <source>
        <dbReference type="EMBL" id="OWZ10640.1"/>
    </source>
</evidence>
<dbReference type="AlphaFoldDB" id="A0A225W1B0"/>
<accession>A0A225W1B0</accession>
<name>A0A225W1B0_9STRA</name>